<evidence type="ECO:0000313" key="4">
    <source>
        <dbReference type="EMBL" id="MBS4201470.1"/>
    </source>
</evidence>
<dbReference type="GO" id="GO:0016788">
    <property type="term" value="F:hydrolase activity, acting on ester bonds"/>
    <property type="evidence" value="ECO:0007669"/>
    <property type="project" value="InterPro"/>
</dbReference>
<dbReference type="InterPro" id="IPR015991">
    <property type="entry name" value="TatD/YcfH-like"/>
</dbReference>
<dbReference type="Proteomes" id="UP000682713">
    <property type="component" value="Unassembled WGS sequence"/>
</dbReference>
<feature type="binding site" evidence="3">
    <location>
        <position position="203"/>
    </location>
    <ligand>
        <name>a divalent metal cation</name>
        <dbReference type="ChEBI" id="CHEBI:60240"/>
        <label>1</label>
    </ligand>
</feature>
<keyword evidence="1 3" id="KW-0479">Metal-binding</keyword>
<dbReference type="GO" id="GO:0005829">
    <property type="term" value="C:cytosol"/>
    <property type="evidence" value="ECO:0007669"/>
    <property type="project" value="TreeGrafter"/>
</dbReference>
<dbReference type="CDD" id="cd01310">
    <property type="entry name" value="TatD_DNAse"/>
    <property type="match status" value="1"/>
</dbReference>
<dbReference type="SUPFAM" id="SSF51556">
    <property type="entry name" value="Metallo-dependent hydrolases"/>
    <property type="match status" value="1"/>
</dbReference>
<dbReference type="PROSITE" id="PS01137">
    <property type="entry name" value="TATD_1"/>
    <property type="match status" value="1"/>
</dbReference>
<sequence length="255" mass="28906">MLFDTHVHLNDDQYAEDLDEVIARAKNTGVEYMVVVGFDRKTIQKALEIISEHEFIYASVGWHPVDAIDMTEEDLIWLEEVAAHPKVVALGEMGLDYHWDKSPKEIQKEVFRKQIRLAKKINMPIIIHNRDATQDIIQILQEENAEEVGGIMHCFSGSAEVAKQCLDLNFYISLGGPVTFKNAKKPKEVAIQVPLDRLLIETDCPYLAPHPYRGKRNEPSYVRLVAEQIADLKGLNLEEVAQITTANAKKVFGID</sequence>
<dbReference type="Pfam" id="PF01026">
    <property type="entry name" value="TatD_DNase"/>
    <property type="match status" value="1"/>
</dbReference>
<dbReference type="InterPro" id="IPR018228">
    <property type="entry name" value="DNase_TatD-rel_CS"/>
</dbReference>
<dbReference type="AlphaFoldDB" id="A0A942YN86"/>
<name>A0A942YN86_9BACI</name>
<dbReference type="GO" id="GO:0046872">
    <property type="term" value="F:metal ion binding"/>
    <property type="evidence" value="ECO:0007669"/>
    <property type="project" value="UniProtKB-KW"/>
</dbReference>
<dbReference type="NCBIfam" id="TIGR00010">
    <property type="entry name" value="YchF/TatD family DNA exonuclease"/>
    <property type="match status" value="1"/>
</dbReference>
<proteinExistence type="predicted"/>
<dbReference type="EMBL" id="JAGYPJ010000001">
    <property type="protein sequence ID" value="MBS4201470.1"/>
    <property type="molecule type" value="Genomic_DNA"/>
</dbReference>
<feature type="binding site" evidence="3">
    <location>
        <position position="92"/>
    </location>
    <ligand>
        <name>a divalent metal cation</name>
        <dbReference type="ChEBI" id="CHEBI:60240"/>
        <label>1</label>
    </ligand>
</feature>
<dbReference type="Gene3D" id="3.20.20.140">
    <property type="entry name" value="Metal-dependent hydrolases"/>
    <property type="match status" value="1"/>
</dbReference>
<keyword evidence="5" id="KW-1185">Reference proteome</keyword>
<dbReference type="FunFam" id="3.20.20.140:FF:000005">
    <property type="entry name" value="TatD family hydrolase"/>
    <property type="match status" value="1"/>
</dbReference>
<evidence type="ECO:0000256" key="2">
    <source>
        <dbReference type="ARBA" id="ARBA00022801"/>
    </source>
</evidence>
<feature type="binding site" evidence="3">
    <location>
        <position position="8"/>
    </location>
    <ligand>
        <name>a divalent metal cation</name>
        <dbReference type="ChEBI" id="CHEBI:60240"/>
        <label>1</label>
    </ligand>
</feature>
<feature type="binding site" evidence="3">
    <location>
        <position position="6"/>
    </location>
    <ligand>
        <name>a divalent metal cation</name>
        <dbReference type="ChEBI" id="CHEBI:60240"/>
        <label>1</label>
    </ligand>
</feature>
<evidence type="ECO:0000256" key="3">
    <source>
        <dbReference type="PIRSR" id="PIRSR005902-1"/>
    </source>
</evidence>
<feature type="binding site" evidence="3">
    <location>
        <position position="153"/>
    </location>
    <ligand>
        <name>a divalent metal cation</name>
        <dbReference type="ChEBI" id="CHEBI:60240"/>
        <label>2</label>
    </ligand>
</feature>
<evidence type="ECO:0000256" key="1">
    <source>
        <dbReference type="ARBA" id="ARBA00022723"/>
    </source>
</evidence>
<dbReference type="PANTHER" id="PTHR46124">
    <property type="entry name" value="D-AMINOACYL-TRNA DEACYLASE"/>
    <property type="match status" value="1"/>
</dbReference>
<accession>A0A942YN86</accession>
<gene>
    <name evidence="4" type="ORF">KHA93_17735</name>
</gene>
<evidence type="ECO:0000313" key="5">
    <source>
        <dbReference type="Proteomes" id="UP000682713"/>
    </source>
</evidence>
<organism evidence="4 5">
    <name type="scientific">Lederbergia citrisecunda</name>
    <dbReference type="NCBI Taxonomy" id="2833583"/>
    <lineage>
        <taxon>Bacteria</taxon>
        <taxon>Bacillati</taxon>
        <taxon>Bacillota</taxon>
        <taxon>Bacilli</taxon>
        <taxon>Bacillales</taxon>
        <taxon>Bacillaceae</taxon>
        <taxon>Lederbergia</taxon>
    </lineage>
</organism>
<dbReference type="InterPro" id="IPR001130">
    <property type="entry name" value="TatD-like"/>
</dbReference>
<dbReference type="InterPro" id="IPR032466">
    <property type="entry name" value="Metal_Hydrolase"/>
</dbReference>
<feature type="binding site" evidence="3">
    <location>
        <position position="128"/>
    </location>
    <ligand>
        <name>a divalent metal cation</name>
        <dbReference type="ChEBI" id="CHEBI:60240"/>
        <label>2</label>
    </ligand>
</feature>
<protein>
    <submittedName>
        <fullName evidence="4">TatD family hydrolase</fullName>
    </submittedName>
</protein>
<dbReference type="PIRSF" id="PIRSF005902">
    <property type="entry name" value="DNase_TatD"/>
    <property type="match status" value="1"/>
</dbReference>
<dbReference type="RefSeq" id="WP_213111941.1">
    <property type="nucleotide sequence ID" value="NZ_JAGYPJ010000001.1"/>
</dbReference>
<dbReference type="PROSITE" id="PS01091">
    <property type="entry name" value="TATD_3"/>
    <property type="match status" value="1"/>
</dbReference>
<keyword evidence="2 4" id="KW-0378">Hydrolase</keyword>
<dbReference type="GO" id="GO:0004536">
    <property type="term" value="F:DNA nuclease activity"/>
    <property type="evidence" value="ECO:0007669"/>
    <property type="project" value="InterPro"/>
</dbReference>
<dbReference type="PANTHER" id="PTHR46124:SF2">
    <property type="entry name" value="D-AMINOACYL-TRNA DEACYLASE"/>
    <property type="match status" value="1"/>
</dbReference>
<reference evidence="4 5" key="1">
    <citation type="submission" date="2021-05" db="EMBL/GenBank/DDBJ databases">
        <title>Novel Bacillus species.</title>
        <authorList>
            <person name="Liu G."/>
        </authorList>
    </citation>
    <scope>NUCLEOTIDE SEQUENCE [LARGE SCALE GENOMIC DNA]</scope>
    <source>
        <strain evidence="4 5">FJAT-49732</strain>
    </source>
</reference>
<comment type="caution">
    <text evidence="4">The sequence shown here is derived from an EMBL/GenBank/DDBJ whole genome shotgun (WGS) entry which is preliminary data.</text>
</comment>